<evidence type="ECO:0000313" key="9">
    <source>
        <dbReference type="Proteomes" id="UP000237441"/>
    </source>
</evidence>
<protein>
    <recommendedName>
        <fullName evidence="7">UDP N-acetylglucosamine O-acyltransferase C-terminal domain-containing protein</fullName>
    </recommendedName>
</protein>
<keyword evidence="1" id="KW-0963">Cytoplasm</keyword>
<reference evidence="8 9" key="1">
    <citation type="submission" date="2016-07" db="EMBL/GenBank/DDBJ databases">
        <title>Comparative genomics of the entomopathogenic fungus Beauveria bassiana.</title>
        <authorList>
            <person name="Valero Jimenez C.A."/>
            <person name="Zwaan B.J."/>
            <person name="Van Kan J.A."/>
            <person name="Takken W."/>
            <person name="Debets A.J."/>
            <person name="Schoustra S.E."/>
            <person name="Koenraadt C.J."/>
        </authorList>
    </citation>
    <scope>NUCLEOTIDE SEQUENCE [LARGE SCALE GENOMIC DNA]</scope>
    <source>
        <strain evidence="8 9">ARSEF 8028</strain>
    </source>
</reference>
<evidence type="ECO:0000256" key="5">
    <source>
        <dbReference type="ARBA" id="ARBA00023098"/>
    </source>
</evidence>
<accession>A0A2S7Y193</accession>
<dbReference type="InterPro" id="IPR018357">
    <property type="entry name" value="Hexapep_transf_CS"/>
</dbReference>
<name>A0A2S7Y193_BEABA</name>
<proteinExistence type="predicted"/>
<evidence type="ECO:0000256" key="3">
    <source>
        <dbReference type="ARBA" id="ARBA00022556"/>
    </source>
</evidence>
<dbReference type="InterPro" id="IPR029098">
    <property type="entry name" value="Acetyltransf_C"/>
</dbReference>
<evidence type="ECO:0000313" key="8">
    <source>
        <dbReference type="EMBL" id="PQK09898.1"/>
    </source>
</evidence>
<dbReference type="NCBIfam" id="NF003657">
    <property type="entry name" value="PRK05289.1"/>
    <property type="match status" value="1"/>
</dbReference>
<dbReference type="Pfam" id="PF13720">
    <property type="entry name" value="Acetyltransf_11"/>
    <property type="match status" value="1"/>
</dbReference>
<sequence length="277" mass="28570">MGHFKQHPSAAIHPTSVIHRDCIIGRNVSIGPFCYIGDDVSIGDNTVLVSHVTIQSSTTIASNCTIYPQAALGGPPQDKKTASQQCGLVIGHGVIIRECATIHTGAQDGGNGFTTIGDNCLIMANAHVGHNCRLEDDVVIVTGAAVGGHAFIGKGAVISGQAAVVQWCRVGQLAFVAAGSIVTRNVLPFTTVHGFRARPVGVNIEGLRRHGWTPDRISVVAGALKKYIEGGERALVGLLQESAHASDIADMVDFVLAGSPGVSGSESAAAGDKAAKL</sequence>
<evidence type="ECO:0000256" key="6">
    <source>
        <dbReference type="ARBA" id="ARBA00023315"/>
    </source>
</evidence>
<dbReference type="NCBIfam" id="TIGR01852">
    <property type="entry name" value="lipid_A_lpxA"/>
    <property type="match status" value="1"/>
</dbReference>
<feature type="domain" description="UDP N-acetylglucosamine O-acyltransferase C-terminal" evidence="7">
    <location>
        <begin position="186"/>
        <end position="259"/>
    </location>
</feature>
<evidence type="ECO:0000259" key="7">
    <source>
        <dbReference type="Pfam" id="PF13720"/>
    </source>
</evidence>
<evidence type="ECO:0000256" key="1">
    <source>
        <dbReference type="ARBA" id="ARBA00022490"/>
    </source>
</evidence>
<dbReference type="Pfam" id="PF00132">
    <property type="entry name" value="Hexapep"/>
    <property type="match status" value="2"/>
</dbReference>
<dbReference type="PANTHER" id="PTHR43480">
    <property type="entry name" value="ACYL-[ACYL-CARRIER-PROTEIN]--UDP-N-ACETYLGLUCOSAMINE O-ACYLTRANSFERASE"/>
    <property type="match status" value="1"/>
</dbReference>
<dbReference type="InterPro" id="IPR010137">
    <property type="entry name" value="Lipid_A_LpxA"/>
</dbReference>
<dbReference type="InterPro" id="IPR011004">
    <property type="entry name" value="Trimer_LpxA-like_sf"/>
</dbReference>
<keyword evidence="3" id="KW-0441">Lipid A biosynthesis</keyword>
<dbReference type="GO" id="GO:0016020">
    <property type="term" value="C:membrane"/>
    <property type="evidence" value="ECO:0007669"/>
    <property type="project" value="GOC"/>
</dbReference>
<dbReference type="InterPro" id="IPR037157">
    <property type="entry name" value="Acetyltransf_C_sf"/>
</dbReference>
<gene>
    <name evidence="8" type="ORF">BB8028_0002g02220</name>
</gene>
<dbReference type="AlphaFoldDB" id="A0A2S7Y193"/>
<dbReference type="InterPro" id="IPR001451">
    <property type="entry name" value="Hexapep"/>
</dbReference>
<comment type="caution">
    <text evidence="8">The sequence shown here is derived from an EMBL/GenBank/DDBJ whole genome shotgun (WGS) entry which is preliminary data.</text>
</comment>
<keyword evidence="5" id="KW-0443">Lipid metabolism</keyword>
<dbReference type="OrthoDB" id="25818at2759"/>
<dbReference type="SUPFAM" id="SSF51161">
    <property type="entry name" value="Trimeric LpxA-like enzymes"/>
    <property type="match status" value="1"/>
</dbReference>
<evidence type="ECO:0000256" key="2">
    <source>
        <dbReference type="ARBA" id="ARBA00022516"/>
    </source>
</evidence>
<keyword evidence="2" id="KW-0444">Lipid biosynthesis</keyword>
<dbReference type="Gene3D" id="2.160.10.10">
    <property type="entry name" value="Hexapeptide repeat proteins"/>
    <property type="match status" value="1"/>
</dbReference>
<evidence type="ECO:0000256" key="4">
    <source>
        <dbReference type="ARBA" id="ARBA00022679"/>
    </source>
</evidence>
<keyword evidence="6" id="KW-0012">Acyltransferase</keyword>
<dbReference type="Proteomes" id="UP000237441">
    <property type="component" value="Unassembled WGS sequence"/>
</dbReference>
<dbReference type="Gene3D" id="1.20.1180.10">
    <property type="entry name" value="Udp N-acetylglucosamine O-acyltransferase, C-terminal domain"/>
    <property type="match status" value="1"/>
</dbReference>
<keyword evidence="4" id="KW-0808">Transferase</keyword>
<dbReference type="PROSITE" id="PS00101">
    <property type="entry name" value="HEXAPEP_TRANSFERASES"/>
    <property type="match status" value="1"/>
</dbReference>
<dbReference type="PANTHER" id="PTHR43480:SF1">
    <property type="entry name" value="ACYL-[ACYL-CARRIER-PROTEIN]--UDP-N-ACETYLGLUCOSAMINE O-ACYLTRANSFERASE, MITOCHONDRIAL-RELATED"/>
    <property type="match status" value="1"/>
</dbReference>
<dbReference type="GO" id="GO:0008780">
    <property type="term" value="F:acyl-[acyl-carrier-protein]-UDP-N-acetylglucosamine O-acyltransferase activity"/>
    <property type="evidence" value="ECO:0007669"/>
    <property type="project" value="InterPro"/>
</dbReference>
<dbReference type="GO" id="GO:0009245">
    <property type="term" value="P:lipid A biosynthetic process"/>
    <property type="evidence" value="ECO:0007669"/>
    <property type="project" value="UniProtKB-KW"/>
</dbReference>
<organism evidence="8 9">
    <name type="scientific">Beauveria bassiana</name>
    <name type="common">White muscardine disease fungus</name>
    <name type="synonym">Tritirachium shiotae</name>
    <dbReference type="NCBI Taxonomy" id="176275"/>
    <lineage>
        <taxon>Eukaryota</taxon>
        <taxon>Fungi</taxon>
        <taxon>Dikarya</taxon>
        <taxon>Ascomycota</taxon>
        <taxon>Pezizomycotina</taxon>
        <taxon>Sordariomycetes</taxon>
        <taxon>Hypocreomycetidae</taxon>
        <taxon>Hypocreales</taxon>
        <taxon>Cordycipitaceae</taxon>
        <taxon>Beauveria</taxon>
    </lineage>
</organism>
<dbReference type="EMBL" id="JRHA01000002">
    <property type="protein sequence ID" value="PQK09898.1"/>
    <property type="molecule type" value="Genomic_DNA"/>
</dbReference>
<dbReference type="PIRSF" id="PIRSF000456">
    <property type="entry name" value="UDP-GlcNAc_acltr"/>
    <property type="match status" value="1"/>
</dbReference>